<name>A0A158BSE2_9BURK</name>
<dbReference type="STRING" id="1777141.AWB80_04030"/>
<dbReference type="RefSeq" id="WP_061176584.1">
    <property type="nucleotide sequence ID" value="NZ_FCOE02000013.1"/>
</dbReference>
<reference evidence="3" key="1">
    <citation type="submission" date="2016-01" db="EMBL/GenBank/DDBJ databases">
        <authorList>
            <person name="Peeters C."/>
        </authorList>
    </citation>
    <scope>NUCLEOTIDE SEQUENCE [LARGE SCALE GENOMIC DNA]</scope>
    <source>
        <strain evidence="3">LMG 29323</strain>
    </source>
</reference>
<accession>A0A158BSE2</accession>
<protein>
    <submittedName>
        <fullName evidence="3">ABC proline/glycine betaine transporter, periplasmic ligand binding protein</fullName>
    </submittedName>
</protein>
<evidence type="ECO:0000259" key="2">
    <source>
        <dbReference type="Pfam" id="PF04069"/>
    </source>
</evidence>
<dbReference type="EMBL" id="FCOE02000013">
    <property type="protein sequence ID" value="SAK72983.1"/>
    <property type="molecule type" value="Genomic_DNA"/>
</dbReference>
<dbReference type="GO" id="GO:0043190">
    <property type="term" value="C:ATP-binding cassette (ABC) transporter complex"/>
    <property type="evidence" value="ECO:0007669"/>
    <property type="project" value="InterPro"/>
</dbReference>
<dbReference type="AlphaFoldDB" id="A0A158BSE2"/>
<dbReference type="OrthoDB" id="9787902at2"/>
<keyword evidence="1" id="KW-0732">Signal</keyword>
<dbReference type="GO" id="GO:0022857">
    <property type="term" value="F:transmembrane transporter activity"/>
    <property type="evidence" value="ECO:0007669"/>
    <property type="project" value="InterPro"/>
</dbReference>
<evidence type="ECO:0000313" key="3">
    <source>
        <dbReference type="EMBL" id="SAK72983.1"/>
    </source>
</evidence>
<dbReference type="SUPFAM" id="SSF53850">
    <property type="entry name" value="Periplasmic binding protein-like II"/>
    <property type="match status" value="1"/>
</dbReference>
<evidence type="ECO:0000256" key="1">
    <source>
        <dbReference type="SAM" id="SignalP"/>
    </source>
</evidence>
<feature type="signal peptide" evidence="1">
    <location>
        <begin position="1"/>
        <end position="23"/>
    </location>
</feature>
<gene>
    <name evidence="3" type="ORF">AWB80_04030</name>
</gene>
<evidence type="ECO:0000313" key="4">
    <source>
        <dbReference type="Proteomes" id="UP000054911"/>
    </source>
</evidence>
<dbReference type="Gene3D" id="3.40.190.100">
    <property type="entry name" value="Glycine betaine-binding periplasmic protein, domain 2"/>
    <property type="match status" value="1"/>
</dbReference>
<proteinExistence type="predicted"/>
<feature type="chain" id="PRO_5007622159" evidence="1">
    <location>
        <begin position="24"/>
        <end position="333"/>
    </location>
</feature>
<dbReference type="InterPro" id="IPR007210">
    <property type="entry name" value="ABC_Gly_betaine_transp_sub-bd"/>
</dbReference>
<feature type="domain" description="ABC-type glycine betaine transport system substrate-binding" evidence="2">
    <location>
        <begin position="27"/>
        <end position="312"/>
    </location>
</feature>
<dbReference type="Pfam" id="PF04069">
    <property type="entry name" value="OpuAC"/>
    <property type="match status" value="1"/>
</dbReference>
<sequence length="333" mass="36267">MKKAISSTCVLLGLLAGASVANAKCGHVTIASMNFTSAEVLANVDRLILANGYECDAELVLGDTVPTMTSMVEKGQPDIAPEVPPALLPQLINRGLSEGKLLQTVENISDGETNGWFIPKYFADKHPEIKTIGDVLKHPELFPSPDDPKKGAIYNGPQGWGWTVITAQLFKAFDGTKAGFELINTGSAAGLDSSIVKAFANHQAWVGYYWSPTALLGKYQMVRIDPGVPYNDAEWKRCITKADCPDPKATGWPATDHVYSYVTKSFSTRVSPDVMQYMKTRSWSSATLNKLMAWMSDNQATGEDGAKHFLKENKALWSKWVSKDAADKISASL</sequence>
<dbReference type="Gene3D" id="3.40.190.10">
    <property type="entry name" value="Periplasmic binding protein-like II"/>
    <property type="match status" value="1"/>
</dbReference>
<dbReference type="Proteomes" id="UP000054911">
    <property type="component" value="Unassembled WGS sequence"/>
</dbReference>
<keyword evidence="4" id="KW-1185">Reference proteome</keyword>
<comment type="caution">
    <text evidence="3">The sequence shown here is derived from an EMBL/GenBank/DDBJ whole genome shotgun (WGS) entry which is preliminary data.</text>
</comment>
<organism evidence="3 4">
    <name type="scientific">Caballeronia pedi</name>
    <dbReference type="NCBI Taxonomy" id="1777141"/>
    <lineage>
        <taxon>Bacteria</taxon>
        <taxon>Pseudomonadati</taxon>
        <taxon>Pseudomonadota</taxon>
        <taxon>Betaproteobacteria</taxon>
        <taxon>Burkholderiales</taxon>
        <taxon>Burkholderiaceae</taxon>
        <taxon>Caballeronia</taxon>
    </lineage>
</organism>